<organism evidence="2">
    <name type="scientific">Tanacetum cinerariifolium</name>
    <name type="common">Dalmatian daisy</name>
    <name type="synonym">Chrysanthemum cinerariifolium</name>
    <dbReference type="NCBI Taxonomy" id="118510"/>
    <lineage>
        <taxon>Eukaryota</taxon>
        <taxon>Viridiplantae</taxon>
        <taxon>Streptophyta</taxon>
        <taxon>Embryophyta</taxon>
        <taxon>Tracheophyta</taxon>
        <taxon>Spermatophyta</taxon>
        <taxon>Magnoliopsida</taxon>
        <taxon>eudicotyledons</taxon>
        <taxon>Gunneridae</taxon>
        <taxon>Pentapetalae</taxon>
        <taxon>asterids</taxon>
        <taxon>campanulids</taxon>
        <taxon>Asterales</taxon>
        <taxon>Asteraceae</taxon>
        <taxon>Asteroideae</taxon>
        <taxon>Anthemideae</taxon>
        <taxon>Anthemidinae</taxon>
        <taxon>Tanacetum</taxon>
    </lineage>
</organism>
<protein>
    <submittedName>
        <fullName evidence="2">Uncharacterized protein</fullName>
    </submittedName>
</protein>
<evidence type="ECO:0000313" key="2">
    <source>
        <dbReference type="EMBL" id="GFD03711.1"/>
    </source>
</evidence>
<gene>
    <name evidence="2" type="ORF">Tci_875680</name>
</gene>
<name>A0A699T3K0_TANCI</name>
<evidence type="ECO:0000256" key="1">
    <source>
        <dbReference type="SAM" id="MobiDB-lite"/>
    </source>
</evidence>
<comment type="caution">
    <text evidence="2">The sequence shown here is derived from an EMBL/GenBank/DDBJ whole genome shotgun (WGS) entry which is preliminary data.</text>
</comment>
<accession>A0A699T3K0</accession>
<reference evidence="2" key="1">
    <citation type="journal article" date="2019" name="Sci. Rep.">
        <title>Draft genome of Tanacetum cinerariifolium, the natural source of mosquito coil.</title>
        <authorList>
            <person name="Yamashiro T."/>
            <person name="Shiraishi A."/>
            <person name="Satake H."/>
            <person name="Nakayama K."/>
        </authorList>
    </citation>
    <scope>NUCLEOTIDE SEQUENCE</scope>
</reference>
<dbReference type="EMBL" id="BKCJ011206754">
    <property type="protein sequence ID" value="GFD03711.1"/>
    <property type="molecule type" value="Genomic_DNA"/>
</dbReference>
<feature type="region of interest" description="Disordered" evidence="1">
    <location>
        <begin position="122"/>
        <end position="148"/>
    </location>
</feature>
<feature type="non-terminal residue" evidence="2">
    <location>
        <position position="1"/>
    </location>
</feature>
<sequence>IADVDNIPIPPIIQFGNFHVVESSASRDLLEGNSEVCAPGPMSGDLESVHRGVKRLSKQMHDKYKTEKRMVKILRQEELRRNGQAFDITALDSTEEPSIHIALVLRVDDPYVMVRDAAMGTRENEDVDTVTLRDTQPPESRGSPRDSQ</sequence>
<dbReference type="AlphaFoldDB" id="A0A699T3K0"/>
<proteinExistence type="predicted"/>